<dbReference type="Proteomes" id="UP001139353">
    <property type="component" value="Unassembled WGS sequence"/>
</dbReference>
<dbReference type="GO" id="GO:0003700">
    <property type="term" value="F:DNA-binding transcription factor activity"/>
    <property type="evidence" value="ECO:0007669"/>
    <property type="project" value="InterPro"/>
</dbReference>
<dbReference type="Gene3D" id="3.40.190.290">
    <property type="match status" value="1"/>
</dbReference>
<evidence type="ECO:0000256" key="3">
    <source>
        <dbReference type="ARBA" id="ARBA00023125"/>
    </source>
</evidence>
<dbReference type="PROSITE" id="PS50931">
    <property type="entry name" value="HTH_LYSR"/>
    <property type="match status" value="1"/>
</dbReference>
<name>A0A9X1YII6_9BURK</name>
<dbReference type="GO" id="GO:0006351">
    <property type="term" value="P:DNA-templated transcription"/>
    <property type="evidence" value="ECO:0007669"/>
    <property type="project" value="TreeGrafter"/>
</dbReference>
<dbReference type="InterPro" id="IPR005119">
    <property type="entry name" value="LysR_subst-bd"/>
</dbReference>
<dbReference type="PANTHER" id="PTHR30537">
    <property type="entry name" value="HTH-TYPE TRANSCRIPTIONAL REGULATOR"/>
    <property type="match status" value="1"/>
</dbReference>
<evidence type="ECO:0000259" key="5">
    <source>
        <dbReference type="PROSITE" id="PS50931"/>
    </source>
</evidence>
<sequence>MDWDNARVFLAIYRRGTLRGAAAELQIDQATAGRRLAALESALEARLFLRTPKRYLPTPAGELALHAAEQMEAGALALQRQMQGVDERPEGLVSLACTDTIATVFLMPALAALRRRHPGVVVRLIASTQLSNLTRREADLAVRSVRPEAPDLIARHLGQRAVGLYASADYLARRSLPEPGNGLAGHDIVVYDRGIRGASREQLCQEPTHAASAVLEVNSGMMLGHAVAAGLGIGELPTHLAALFPSLRRIWPDRAEPYDMWLVLHGDLHRTARVRAVADAVVEAFAMPTG</sequence>
<keyword evidence="3" id="KW-0238">DNA-binding</keyword>
<comment type="similarity">
    <text evidence="1">Belongs to the LysR transcriptional regulatory family.</text>
</comment>
<dbReference type="SUPFAM" id="SSF46785">
    <property type="entry name" value="Winged helix' DNA-binding domain"/>
    <property type="match status" value="1"/>
</dbReference>
<reference evidence="6" key="1">
    <citation type="submission" date="2021-11" db="EMBL/GenBank/DDBJ databases">
        <title>BS-T2-15 a new species belonging to the Comamonadaceae family isolated from the soil of a French oak forest.</title>
        <authorList>
            <person name="Mieszkin S."/>
            <person name="Alain K."/>
        </authorList>
    </citation>
    <scope>NUCLEOTIDE SEQUENCE</scope>
    <source>
        <strain evidence="6">BS-T2-15</strain>
    </source>
</reference>
<evidence type="ECO:0000313" key="6">
    <source>
        <dbReference type="EMBL" id="MCK9685363.1"/>
    </source>
</evidence>
<dbReference type="Gene3D" id="1.10.10.10">
    <property type="entry name" value="Winged helix-like DNA-binding domain superfamily/Winged helix DNA-binding domain"/>
    <property type="match status" value="1"/>
</dbReference>
<dbReference type="GO" id="GO:0043565">
    <property type="term" value="F:sequence-specific DNA binding"/>
    <property type="evidence" value="ECO:0007669"/>
    <property type="project" value="TreeGrafter"/>
</dbReference>
<evidence type="ECO:0000256" key="1">
    <source>
        <dbReference type="ARBA" id="ARBA00009437"/>
    </source>
</evidence>
<dbReference type="PANTHER" id="PTHR30537:SF3">
    <property type="entry name" value="TRANSCRIPTIONAL REGULATORY PROTEIN"/>
    <property type="match status" value="1"/>
</dbReference>
<evidence type="ECO:0000256" key="4">
    <source>
        <dbReference type="ARBA" id="ARBA00023163"/>
    </source>
</evidence>
<dbReference type="Pfam" id="PF03466">
    <property type="entry name" value="LysR_substrate"/>
    <property type="match status" value="1"/>
</dbReference>
<keyword evidence="2" id="KW-0805">Transcription regulation</keyword>
<accession>A0A9X1YII6</accession>
<dbReference type="AlphaFoldDB" id="A0A9X1YII6"/>
<evidence type="ECO:0000256" key="2">
    <source>
        <dbReference type="ARBA" id="ARBA00023015"/>
    </source>
</evidence>
<evidence type="ECO:0000313" key="7">
    <source>
        <dbReference type="Proteomes" id="UP001139353"/>
    </source>
</evidence>
<dbReference type="InterPro" id="IPR036388">
    <property type="entry name" value="WH-like_DNA-bd_sf"/>
</dbReference>
<dbReference type="InterPro" id="IPR036390">
    <property type="entry name" value="WH_DNA-bd_sf"/>
</dbReference>
<dbReference type="SUPFAM" id="SSF53850">
    <property type="entry name" value="Periplasmic binding protein-like II"/>
    <property type="match status" value="1"/>
</dbReference>
<protein>
    <submittedName>
        <fullName evidence="6">LysR family transcriptional regulator</fullName>
    </submittedName>
</protein>
<organism evidence="6 7">
    <name type="scientific">Scleromatobacter humisilvae</name>
    <dbReference type="NCBI Taxonomy" id="2897159"/>
    <lineage>
        <taxon>Bacteria</taxon>
        <taxon>Pseudomonadati</taxon>
        <taxon>Pseudomonadota</taxon>
        <taxon>Betaproteobacteria</taxon>
        <taxon>Burkholderiales</taxon>
        <taxon>Sphaerotilaceae</taxon>
        <taxon>Scleromatobacter</taxon>
    </lineage>
</organism>
<proteinExistence type="inferred from homology"/>
<dbReference type="EMBL" id="JAJLJH010000001">
    <property type="protein sequence ID" value="MCK9685363.1"/>
    <property type="molecule type" value="Genomic_DNA"/>
</dbReference>
<dbReference type="Pfam" id="PF00126">
    <property type="entry name" value="HTH_1"/>
    <property type="match status" value="1"/>
</dbReference>
<comment type="caution">
    <text evidence="6">The sequence shown here is derived from an EMBL/GenBank/DDBJ whole genome shotgun (WGS) entry which is preliminary data.</text>
</comment>
<feature type="domain" description="HTH lysR-type" evidence="5">
    <location>
        <begin position="1"/>
        <end position="58"/>
    </location>
</feature>
<dbReference type="InterPro" id="IPR058163">
    <property type="entry name" value="LysR-type_TF_proteobact-type"/>
</dbReference>
<keyword evidence="7" id="KW-1185">Reference proteome</keyword>
<dbReference type="RefSeq" id="WP_275681931.1">
    <property type="nucleotide sequence ID" value="NZ_JAJLJH010000001.1"/>
</dbReference>
<gene>
    <name evidence="6" type="ORF">LPC04_06495</name>
</gene>
<keyword evidence="4" id="KW-0804">Transcription</keyword>
<dbReference type="InterPro" id="IPR000847">
    <property type="entry name" value="LysR_HTH_N"/>
</dbReference>